<dbReference type="NCBIfam" id="NF007213">
    <property type="entry name" value="PRK09635.1"/>
    <property type="match status" value="1"/>
</dbReference>
<reference evidence="8 9" key="1">
    <citation type="submission" date="2023-03" db="EMBL/GenBank/DDBJ databases">
        <title>Draft genome sequence of type strain Streptomyces ferralitis JCM 14344.</title>
        <authorList>
            <person name="Klaysubun C."/>
            <person name="Duangmal K."/>
        </authorList>
    </citation>
    <scope>NUCLEOTIDE SEQUENCE [LARGE SCALE GENOMIC DNA]</scope>
    <source>
        <strain evidence="8 9">JCM 14344</strain>
    </source>
</reference>
<dbReference type="InterPro" id="IPR013325">
    <property type="entry name" value="RNA_pol_sigma_r2"/>
</dbReference>
<dbReference type="Proteomes" id="UP001220022">
    <property type="component" value="Unassembled WGS sequence"/>
</dbReference>
<dbReference type="SUPFAM" id="SSF88659">
    <property type="entry name" value="Sigma3 and sigma4 domains of RNA polymerase sigma factors"/>
    <property type="match status" value="1"/>
</dbReference>
<protein>
    <submittedName>
        <fullName evidence="8">RNA polymerase sigma factor SigI</fullName>
    </submittedName>
</protein>
<name>A0ABT5ZA82_9ACTN</name>
<gene>
    <name evidence="8" type="primary">sigI</name>
    <name evidence="8" type="ORF">P2L57_33545</name>
</gene>
<evidence type="ECO:0000256" key="3">
    <source>
        <dbReference type="ARBA" id="ARBA00023015"/>
    </source>
</evidence>
<dbReference type="SUPFAM" id="SSF54427">
    <property type="entry name" value="NTF2-like"/>
    <property type="match status" value="1"/>
</dbReference>
<dbReference type="InterPro" id="IPR007627">
    <property type="entry name" value="RNA_pol_sigma70_r2"/>
</dbReference>
<evidence type="ECO:0000256" key="2">
    <source>
        <dbReference type="ARBA" id="ARBA00011344"/>
    </source>
</evidence>
<dbReference type="PANTHER" id="PTHR30173:SF43">
    <property type="entry name" value="ECF RNA POLYMERASE SIGMA FACTOR SIGI-RELATED"/>
    <property type="match status" value="1"/>
</dbReference>
<evidence type="ECO:0000313" key="9">
    <source>
        <dbReference type="Proteomes" id="UP001220022"/>
    </source>
</evidence>
<dbReference type="InterPro" id="IPR014284">
    <property type="entry name" value="RNA_pol_sigma-70_dom"/>
</dbReference>
<feature type="domain" description="RNA polymerase sigma-70 region 2" evidence="6">
    <location>
        <begin position="24"/>
        <end position="87"/>
    </location>
</feature>
<comment type="subunit">
    <text evidence="2">Interacts transiently with the RNA polymerase catalytic core formed by RpoA, RpoB, RpoC and RpoZ (2 alpha, 1 beta, 1 beta' and 1 omega subunit) to form the RNA polymerase holoenzyme that can initiate transcription.</text>
</comment>
<accession>A0ABT5ZA82</accession>
<dbReference type="Pfam" id="PF08281">
    <property type="entry name" value="Sigma70_r4_2"/>
    <property type="match status" value="1"/>
</dbReference>
<dbReference type="InterPro" id="IPR013249">
    <property type="entry name" value="RNA_pol_sigma70_r4_t2"/>
</dbReference>
<proteinExistence type="inferred from homology"/>
<keyword evidence="9" id="KW-1185">Reference proteome</keyword>
<keyword evidence="4" id="KW-0731">Sigma factor</keyword>
<evidence type="ECO:0000259" key="7">
    <source>
        <dbReference type="Pfam" id="PF08281"/>
    </source>
</evidence>
<keyword evidence="3" id="KW-0805">Transcription regulation</keyword>
<evidence type="ECO:0000256" key="4">
    <source>
        <dbReference type="ARBA" id="ARBA00023082"/>
    </source>
</evidence>
<evidence type="ECO:0000259" key="6">
    <source>
        <dbReference type="Pfam" id="PF04542"/>
    </source>
</evidence>
<dbReference type="InterPro" id="IPR032710">
    <property type="entry name" value="NTF2-like_dom_sf"/>
</dbReference>
<dbReference type="PANTHER" id="PTHR30173">
    <property type="entry name" value="SIGMA 19 FACTOR"/>
    <property type="match status" value="1"/>
</dbReference>
<dbReference type="Gene3D" id="1.10.1740.10">
    <property type="match status" value="1"/>
</dbReference>
<organism evidence="8 9">
    <name type="scientific">Streptantibioticus ferralitis</name>
    <dbReference type="NCBI Taxonomy" id="236510"/>
    <lineage>
        <taxon>Bacteria</taxon>
        <taxon>Bacillati</taxon>
        <taxon>Actinomycetota</taxon>
        <taxon>Actinomycetes</taxon>
        <taxon>Kitasatosporales</taxon>
        <taxon>Streptomycetaceae</taxon>
        <taxon>Streptantibioticus</taxon>
    </lineage>
</organism>
<dbReference type="InterPro" id="IPR013324">
    <property type="entry name" value="RNA_pol_sigma_r3/r4-like"/>
</dbReference>
<dbReference type="RefSeq" id="WP_275821088.1">
    <property type="nucleotide sequence ID" value="NZ_BAAANM010000033.1"/>
</dbReference>
<sequence length="319" mass="35569">MSHRTEGFTVTGPETADRFAEAWRAHHAYLVDLAFRVLGDIGEAEDVVQEAFARLARSAPGEIKDERGWLTVVSTRLCLDQIRSARSRREHPQDTTVLESISPLAQVPPVDPADRITMDDDVRLALFVVLERLSPAERVAFVLHDVFQTPFEAIAEILGRPITTCRQLARRARQKIADTPLRPNAVRLSEHRLVTEKFITACSNGDLDALLAVLHPRVWGMADFAVEPPIRPQVNHGADLVAQNLIAYYGHGATLVPHPVRGRPTVLAFFDRMLCAVITLTVEHDLITKIHVIVDLDTIALPAGPPPSWDRTDPDQQRR</sequence>
<comment type="similarity">
    <text evidence="1">Belongs to the sigma-70 factor family. ECF subfamily.</text>
</comment>
<dbReference type="Gene3D" id="1.10.10.10">
    <property type="entry name" value="Winged helix-like DNA-binding domain superfamily/Winged helix DNA-binding domain"/>
    <property type="match status" value="1"/>
</dbReference>
<comment type="caution">
    <text evidence="8">The sequence shown here is derived from an EMBL/GenBank/DDBJ whole genome shotgun (WGS) entry which is preliminary data.</text>
</comment>
<keyword evidence="5" id="KW-0804">Transcription</keyword>
<evidence type="ECO:0000256" key="5">
    <source>
        <dbReference type="ARBA" id="ARBA00023163"/>
    </source>
</evidence>
<dbReference type="NCBIfam" id="TIGR02937">
    <property type="entry name" value="sigma70-ECF"/>
    <property type="match status" value="1"/>
</dbReference>
<evidence type="ECO:0000313" key="8">
    <source>
        <dbReference type="EMBL" id="MDF2260461.1"/>
    </source>
</evidence>
<dbReference type="InterPro" id="IPR036388">
    <property type="entry name" value="WH-like_DNA-bd_sf"/>
</dbReference>
<evidence type="ECO:0000256" key="1">
    <source>
        <dbReference type="ARBA" id="ARBA00010641"/>
    </source>
</evidence>
<dbReference type="EMBL" id="JARHTQ010000034">
    <property type="protein sequence ID" value="MDF2260461.1"/>
    <property type="molecule type" value="Genomic_DNA"/>
</dbReference>
<feature type="domain" description="RNA polymerase sigma factor 70 region 4 type 2" evidence="7">
    <location>
        <begin position="128"/>
        <end position="176"/>
    </location>
</feature>
<dbReference type="SUPFAM" id="SSF88946">
    <property type="entry name" value="Sigma2 domain of RNA polymerase sigma factors"/>
    <property type="match status" value="1"/>
</dbReference>
<dbReference type="Pfam" id="PF04542">
    <property type="entry name" value="Sigma70_r2"/>
    <property type="match status" value="1"/>
</dbReference>
<dbReference type="InterPro" id="IPR052704">
    <property type="entry name" value="ECF_Sigma-70_Domain"/>
</dbReference>